<dbReference type="Gene3D" id="3.60.120.10">
    <property type="entry name" value="Anthranilate synthase"/>
    <property type="match status" value="1"/>
</dbReference>
<dbReference type="Pfam" id="PF00425">
    <property type="entry name" value="Chorismate_bind"/>
    <property type="match status" value="1"/>
</dbReference>
<evidence type="ECO:0000313" key="5">
    <source>
        <dbReference type="EMBL" id="ARE22090.1"/>
    </source>
</evidence>
<feature type="domain" description="Chorismate-utilising enzyme C-terminal" evidence="3">
    <location>
        <begin position="164"/>
        <end position="419"/>
    </location>
</feature>
<dbReference type="EMBL" id="CP016707">
    <property type="protein sequence ID" value="WOW94886.1"/>
    <property type="molecule type" value="Genomic_DNA"/>
</dbReference>
<dbReference type="Pfam" id="PF01063">
    <property type="entry name" value="Aminotran_4"/>
    <property type="match status" value="1"/>
</dbReference>
<organism evidence="5 9">
    <name type="scientific">Lactococcus lactis subsp. cremoris</name>
    <name type="common">Streptococcus cremoris</name>
    <dbReference type="NCBI Taxonomy" id="1359"/>
    <lineage>
        <taxon>Bacteria</taxon>
        <taxon>Bacillati</taxon>
        <taxon>Bacillota</taxon>
        <taxon>Bacilli</taxon>
        <taxon>Lactobacillales</taxon>
        <taxon>Streptococcaceae</taxon>
        <taxon>Lactococcus</taxon>
    </lineage>
</organism>
<dbReference type="EMBL" id="AP024223">
    <property type="protein sequence ID" value="BCO07350.1"/>
    <property type="molecule type" value="Genomic_DNA"/>
</dbReference>
<dbReference type="Proteomes" id="UP000192161">
    <property type="component" value="Plasmid pJM3A"/>
</dbReference>
<dbReference type="InterPro" id="IPR019999">
    <property type="entry name" value="Anth_synth_I-like"/>
</dbReference>
<dbReference type="PRINTS" id="PR00095">
    <property type="entry name" value="ANTSNTHASEI"/>
</dbReference>
<dbReference type="InterPro" id="IPR043132">
    <property type="entry name" value="BCAT-like_C"/>
</dbReference>
<dbReference type="GO" id="GO:0046820">
    <property type="term" value="F:4-amino-4-deoxychorismate synthase activity"/>
    <property type="evidence" value="ECO:0007669"/>
    <property type="project" value="UniProtKB-EC"/>
</dbReference>
<evidence type="ECO:0000313" key="7">
    <source>
        <dbReference type="EMBL" id="WOW94886.1"/>
    </source>
</evidence>
<evidence type="ECO:0000256" key="2">
    <source>
        <dbReference type="ARBA" id="ARBA00022679"/>
    </source>
</evidence>
<dbReference type="Proteomes" id="UP000595253">
    <property type="component" value="Plasmid pEPSC1"/>
</dbReference>
<dbReference type="SUPFAM" id="SSF56322">
    <property type="entry name" value="ADC synthase"/>
    <property type="match status" value="1"/>
</dbReference>
<name>A0A1V0P5Y3_LACLC</name>
<gene>
    <name evidence="5" type="primary">pabB</name>
    <name evidence="6" type="ORF">LLC_25900</name>
    <name evidence="5" type="ORF">LLJM3_03650</name>
    <name evidence="7" type="ORF">LLUC109_03465</name>
</gene>
<accession>A0A1V0P5Y3</accession>
<dbReference type="InterPro" id="IPR001544">
    <property type="entry name" value="Aminotrans_IV"/>
</dbReference>
<evidence type="ECO:0000313" key="10">
    <source>
        <dbReference type="Proteomes" id="UP000595253"/>
    </source>
</evidence>
<protein>
    <recommendedName>
        <fullName evidence="1">aminodeoxychorismate synthase</fullName>
        <ecNumber evidence="1">2.6.1.85</ecNumber>
    </recommendedName>
</protein>
<reference evidence="5" key="3">
    <citation type="submission" date="2023-04" db="EMBL/GenBank/DDBJ databases">
        <authorList>
            <person name="McDonnell B."/>
        </authorList>
    </citation>
    <scope>NUCLEOTIDE SEQUENCE</scope>
    <source>
        <strain evidence="5">JM3</strain>
        <strain evidence="7">UC109</strain>
        <plasmid evidence="5">pJM3A</plasmid>
        <plasmid evidence="7">pUC109A</plasmid>
    </source>
</reference>
<dbReference type="Proteomes" id="UP000192016">
    <property type="component" value="Plasmid pUC109A"/>
</dbReference>
<dbReference type="Gene3D" id="3.20.10.10">
    <property type="entry name" value="D-amino Acid Aminotransferase, subunit A, domain 2"/>
    <property type="match status" value="1"/>
</dbReference>
<geneLocation type="plasmid" evidence="7 8">
    <name>pUC109A</name>
</geneLocation>
<evidence type="ECO:0000313" key="9">
    <source>
        <dbReference type="Proteomes" id="UP000192161"/>
    </source>
</evidence>
<geneLocation type="plasmid" evidence="6 10">
    <name>pEPSC1</name>
</geneLocation>
<keyword evidence="5" id="KW-0032">Aminotransferase</keyword>
<proteinExistence type="predicted"/>
<dbReference type="EMBL" id="CP016737">
    <property type="protein sequence ID" value="ARE22090.1"/>
    <property type="molecule type" value="Genomic_DNA"/>
</dbReference>
<dbReference type="EC" id="2.6.1.85" evidence="1"/>
<evidence type="ECO:0000313" key="8">
    <source>
        <dbReference type="Proteomes" id="UP000192016"/>
    </source>
</evidence>
<dbReference type="GO" id="GO:0000162">
    <property type="term" value="P:L-tryptophan biosynthetic process"/>
    <property type="evidence" value="ECO:0007669"/>
    <property type="project" value="TreeGrafter"/>
</dbReference>
<evidence type="ECO:0000259" key="3">
    <source>
        <dbReference type="Pfam" id="PF00425"/>
    </source>
</evidence>
<dbReference type="Pfam" id="PF04715">
    <property type="entry name" value="Anth_synt_I_N"/>
    <property type="match status" value="1"/>
</dbReference>
<dbReference type="PANTHER" id="PTHR11236">
    <property type="entry name" value="AMINOBENZOATE/ANTHRANILATE SYNTHASE"/>
    <property type="match status" value="1"/>
</dbReference>
<dbReference type="RefSeq" id="WP_011669047.1">
    <property type="nucleotide sequence ID" value="NZ_AP018500.1"/>
</dbReference>
<dbReference type="AlphaFoldDB" id="A0A1V0P5Y3"/>
<keyword evidence="5" id="KW-0614">Plasmid</keyword>
<dbReference type="SUPFAM" id="SSF56752">
    <property type="entry name" value="D-aminoacid aminotransferase-like PLP-dependent enzymes"/>
    <property type="match status" value="1"/>
</dbReference>
<evidence type="ECO:0000259" key="4">
    <source>
        <dbReference type="Pfam" id="PF04715"/>
    </source>
</evidence>
<geneLocation type="plasmid" evidence="5 9">
    <name>pJM3A</name>
</geneLocation>
<dbReference type="PANTHER" id="PTHR11236:SF9">
    <property type="entry name" value="ANTHRANILATE SYNTHASE COMPONENT 1"/>
    <property type="match status" value="1"/>
</dbReference>
<dbReference type="InterPro" id="IPR006805">
    <property type="entry name" value="Anth_synth_I_N"/>
</dbReference>
<evidence type="ECO:0000313" key="6">
    <source>
        <dbReference type="EMBL" id="BCO07350.1"/>
    </source>
</evidence>
<dbReference type="InterPro" id="IPR005802">
    <property type="entry name" value="ADC_synth_comp_1"/>
</dbReference>
<reference evidence="8 9" key="1">
    <citation type="journal article" date="2017" name="BMC Genomics">
        <title>Comparative and functional genomics of the Lactococcus lactis taxon; insights into evolution and niche adaptation.</title>
        <authorList>
            <person name="Kelleher P."/>
            <person name="Bottacini F."/>
            <person name="Mahony J."/>
            <person name="Kilcawley K.N."/>
            <person name="van Sinderen D."/>
        </authorList>
    </citation>
    <scope>NUCLEOTIDE SEQUENCE [LARGE SCALE GENOMIC DNA]</scope>
    <source>
        <strain evidence="5 9">JM3</strain>
        <strain evidence="7 8">UC109</strain>
    </source>
</reference>
<sequence>MKEFIIKNTDIWKIFLKYYRSDEEIVFLHSSQATENEHYSILAHKPYKKVSKYKGQVFFNGEKKKFNFLDAVDLLKNEKVERPKNWPFYPELLGFVSYEQDPACFAAYDEVLLFDHRTKRLRVVQFEQTDGQYWLTESEEIEVDSEIEFDGQNGIGAVFIDQTRQEYIASIKRLQDYMKAGDIYVANLTQQFEIWSDQKPIDVFKKTRNQIPAPFSSFLQYPEWKMTQISSSVERFVSIHDGALISKPIKGTIARGEDVVTDRLQKEILSNSIKERTELLMVTDLLRNDIARISQPFSLSVPKFAEIETFSHVHQLVTSIKSRIKEDLTFSEFMTALFPGGSITGTPKKRAMEIIKEVEKQPRGIYTGMQGWLSREMDLDMNIVIRTLVHDGEHYQLGVGGGITFESEAEAEFSEILLKAKPFLDILGLKDVPSILFTTGLVKNGELLNLEGHVNRLKKQYHHPDLEEKLRKFAQNVTDGVLRVSTDGDSLNPEIRQLTHSNESYRVKLSSINDKPSPLSNFKLSGPDFQKVFRQEVLDVKKEGFQDILFHTDGLVSELSIGNFVAKKGNQYETPAKYALKGTFLDLFAKNHTLIYKDIAISDLKNYDCFYMTNAVRGLVEIKIDGISGSVAKFSKKSILV</sequence>
<dbReference type="InterPro" id="IPR036038">
    <property type="entry name" value="Aminotransferase-like"/>
</dbReference>
<reference evidence="6 10" key="2">
    <citation type="submission" date="2020-12" db="EMBL/GenBank/DDBJ databases">
        <title>Complete genome sequence of lactococcus lactis subsp. cremoris strain EPSC and strain G3-2.</title>
        <authorList>
            <person name="Kita K."/>
            <person name="Ishikawa S."/>
        </authorList>
    </citation>
    <scope>NUCLEOTIDE SEQUENCE [LARGE SCALE GENOMIC DNA]</scope>
    <source>
        <strain evidence="6 10">EPSC</strain>
        <plasmid evidence="6 10">pEPSC1</plasmid>
    </source>
</reference>
<feature type="domain" description="Anthranilate synthase component I N-terminal" evidence="4">
    <location>
        <begin position="13"/>
        <end position="121"/>
    </location>
</feature>
<dbReference type="InterPro" id="IPR005801">
    <property type="entry name" value="ADC_synthase"/>
</dbReference>
<dbReference type="NCBIfam" id="TIGR00553">
    <property type="entry name" value="pabB"/>
    <property type="match status" value="1"/>
</dbReference>
<evidence type="ECO:0000256" key="1">
    <source>
        <dbReference type="ARBA" id="ARBA00013139"/>
    </source>
</evidence>
<keyword evidence="2 5" id="KW-0808">Transferase</keyword>
<dbReference type="InterPro" id="IPR015890">
    <property type="entry name" value="Chorismate_C"/>
</dbReference>
<dbReference type="GO" id="GO:0009396">
    <property type="term" value="P:folic acid-containing compound biosynthetic process"/>
    <property type="evidence" value="ECO:0007669"/>
    <property type="project" value="InterPro"/>
</dbReference>